<dbReference type="OrthoDB" id="3674617at2"/>
<dbReference type="AlphaFoldDB" id="A0A2T0M3H0"/>
<keyword evidence="1" id="KW-1133">Transmembrane helix</keyword>
<evidence type="ECO:0000313" key="4">
    <source>
        <dbReference type="EMBL" id="PRX51294.1"/>
    </source>
</evidence>
<evidence type="ECO:0000256" key="1">
    <source>
        <dbReference type="SAM" id="Phobius"/>
    </source>
</evidence>
<evidence type="ECO:0000313" key="5">
    <source>
        <dbReference type="Proteomes" id="UP000238362"/>
    </source>
</evidence>
<dbReference type="RefSeq" id="WP_106176778.1">
    <property type="nucleotide sequence ID" value="NZ_PVNH01000001.1"/>
</dbReference>
<reference evidence="4 5" key="1">
    <citation type="submission" date="2018-03" db="EMBL/GenBank/DDBJ databases">
        <title>Genomic Encyclopedia of Type Strains, Phase III (KMG-III): the genomes of soil and plant-associated and newly described type strains.</title>
        <authorList>
            <person name="Whitman W."/>
        </authorList>
    </citation>
    <scope>NUCLEOTIDE SEQUENCE [LARGE SCALE GENOMIC DNA]</scope>
    <source>
        <strain evidence="4 5">CGMCC 4.7125</strain>
    </source>
</reference>
<comment type="caution">
    <text evidence="4">The sequence shown here is derived from an EMBL/GenBank/DDBJ whole genome shotgun (WGS) entry which is preliminary data.</text>
</comment>
<accession>A0A2T0M3H0</accession>
<name>A0A2T0M3H0_9PSEU</name>
<dbReference type="Proteomes" id="UP000238362">
    <property type="component" value="Unassembled WGS sequence"/>
</dbReference>
<dbReference type="PANTHER" id="PTHR38593:SF1">
    <property type="entry name" value="BLR2558 PROTEIN"/>
    <property type="match status" value="1"/>
</dbReference>
<dbReference type="InterPro" id="IPR025419">
    <property type="entry name" value="DUF4142"/>
</dbReference>
<dbReference type="EMBL" id="PVNH01000001">
    <property type="protein sequence ID" value="PRX51294.1"/>
    <property type="molecule type" value="Genomic_DNA"/>
</dbReference>
<dbReference type="PANTHER" id="PTHR38593">
    <property type="entry name" value="BLR2558 PROTEIN"/>
    <property type="match status" value="1"/>
</dbReference>
<organism evidence="4 5">
    <name type="scientific">Prauserella shujinwangii</name>
    <dbReference type="NCBI Taxonomy" id="1453103"/>
    <lineage>
        <taxon>Bacteria</taxon>
        <taxon>Bacillati</taxon>
        <taxon>Actinomycetota</taxon>
        <taxon>Actinomycetes</taxon>
        <taxon>Pseudonocardiales</taxon>
        <taxon>Pseudonocardiaceae</taxon>
        <taxon>Prauserella</taxon>
    </lineage>
</organism>
<feature type="domain" description="DUF4142" evidence="3">
    <location>
        <begin position="38"/>
        <end position="168"/>
    </location>
</feature>
<feature type="chain" id="PRO_5015473986" evidence="2">
    <location>
        <begin position="31"/>
        <end position="247"/>
    </location>
</feature>
<keyword evidence="2" id="KW-0732">Signal</keyword>
<dbReference type="Pfam" id="PF13628">
    <property type="entry name" value="DUF4142"/>
    <property type="match status" value="1"/>
</dbReference>
<feature type="transmembrane region" description="Helical" evidence="1">
    <location>
        <begin position="204"/>
        <end position="225"/>
    </location>
</feature>
<protein>
    <submittedName>
        <fullName evidence="4">Putative outer membrane protein</fullName>
    </submittedName>
</protein>
<keyword evidence="1" id="KW-0472">Membrane</keyword>
<feature type="signal peptide" evidence="2">
    <location>
        <begin position="1"/>
        <end position="30"/>
    </location>
</feature>
<keyword evidence="5" id="KW-1185">Reference proteome</keyword>
<proteinExistence type="predicted"/>
<evidence type="ECO:0000256" key="2">
    <source>
        <dbReference type="SAM" id="SignalP"/>
    </source>
</evidence>
<gene>
    <name evidence="4" type="ORF">B0I33_101447</name>
</gene>
<keyword evidence="1" id="KW-0812">Transmembrane</keyword>
<sequence>MPAERDRGRRRRALTVLLLLLLAQALPARAAAAPLSDTDRELLVRVRQAGLWEMPSSDWARTSGTHSRVREIGLTLLVDHGRLDAQTVELAERLDVELPDRPTVDQLRWLDEMRAAQGAEFDRIFVDRLRIAHGKIFSFIAQVRSGTRHEEIRAYATTANAAVLRHMTLLESTGLFDYERFPAPVLDASATSAGAALDVEASDVAVLAVLGALVCGATLLLLRLAGNARARAAREPTHTTRSGDSHA</sequence>
<evidence type="ECO:0000259" key="3">
    <source>
        <dbReference type="Pfam" id="PF13628"/>
    </source>
</evidence>